<protein>
    <submittedName>
        <fullName evidence="2">Uncharacterized protein</fullName>
    </submittedName>
</protein>
<proteinExistence type="predicted"/>
<accession>A0A5A9XMG8</accession>
<evidence type="ECO:0000256" key="1">
    <source>
        <dbReference type="SAM" id="Phobius"/>
    </source>
</evidence>
<feature type="transmembrane region" description="Helical" evidence="1">
    <location>
        <begin position="34"/>
        <end position="52"/>
    </location>
</feature>
<dbReference type="Proteomes" id="UP000324298">
    <property type="component" value="Unassembled WGS sequence"/>
</dbReference>
<reference evidence="2 3" key="1">
    <citation type="submission" date="2019-04" db="EMBL/GenBank/DDBJ databases">
        <title>Geobacter ruber sp. nov., ferric-reducing bacteria isolated from paddy soil.</title>
        <authorList>
            <person name="Xu Z."/>
            <person name="Masuda Y."/>
            <person name="Itoh H."/>
            <person name="Senoo K."/>
        </authorList>
    </citation>
    <scope>NUCLEOTIDE SEQUENCE [LARGE SCALE GENOMIC DNA]</scope>
    <source>
        <strain evidence="2 3">Red88</strain>
    </source>
</reference>
<organism evidence="2 3">
    <name type="scientific">Oryzomonas rubra</name>
    <dbReference type="NCBI Taxonomy" id="2509454"/>
    <lineage>
        <taxon>Bacteria</taxon>
        <taxon>Pseudomonadati</taxon>
        <taxon>Thermodesulfobacteriota</taxon>
        <taxon>Desulfuromonadia</taxon>
        <taxon>Geobacterales</taxon>
        <taxon>Geobacteraceae</taxon>
        <taxon>Oryzomonas</taxon>
    </lineage>
</organism>
<evidence type="ECO:0000313" key="3">
    <source>
        <dbReference type="Proteomes" id="UP000324298"/>
    </source>
</evidence>
<dbReference type="AlphaFoldDB" id="A0A5A9XMG8"/>
<feature type="transmembrane region" description="Helical" evidence="1">
    <location>
        <begin position="59"/>
        <end position="77"/>
    </location>
</feature>
<gene>
    <name evidence="2" type="ORF">ET418_05860</name>
</gene>
<dbReference type="EMBL" id="SRSD01000003">
    <property type="protein sequence ID" value="KAA0893339.1"/>
    <property type="molecule type" value="Genomic_DNA"/>
</dbReference>
<sequence>MDNQQLTEKATEALRPFETANLMNTIQHLTLKQIFTHPVFLVVVTAIFFFGVVKRSKTVLLTLFTLIAFIVIVRFAIPAPGEELSLKSLLPFISGGLVIGGVIIYFSLIKSD</sequence>
<dbReference type="OrthoDB" id="5398460at2"/>
<keyword evidence="3" id="KW-1185">Reference proteome</keyword>
<keyword evidence="1" id="KW-0812">Transmembrane</keyword>
<evidence type="ECO:0000313" key="2">
    <source>
        <dbReference type="EMBL" id="KAA0893339.1"/>
    </source>
</evidence>
<dbReference type="RefSeq" id="WP_149306655.1">
    <property type="nucleotide sequence ID" value="NZ_SRSD01000003.1"/>
</dbReference>
<keyword evidence="1" id="KW-1133">Transmembrane helix</keyword>
<keyword evidence="1" id="KW-0472">Membrane</keyword>
<feature type="transmembrane region" description="Helical" evidence="1">
    <location>
        <begin position="89"/>
        <end position="109"/>
    </location>
</feature>
<comment type="caution">
    <text evidence="2">The sequence shown here is derived from an EMBL/GenBank/DDBJ whole genome shotgun (WGS) entry which is preliminary data.</text>
</comment>
<name>A0A5A9XMG8_9BACT</name>